<gene>
    <name evidence="2" type="ORF">ZEAMMB73_Zm00001d039537</name>
</gene>
<dbReference type="PANTHER" id="PTHR21689:SF2">
    <property type="entry name" value="PROTEIN LIN-9 HOMOLOG"/>
    <property type="match status" value="1"/>
</dbReference>
<organism evidence="2">
    <name type="scientific">Zea mays</name>
    <name type="common">Maize</name>
    <dbReference type="NCBI Taxonomy" id="4577"/>
    <lineage>
        <taxon>Eukaryota</taxon>
        <taxon>Viridiplantae</taxon>
        <taxon>Streptophyta</taxon>
        <taxon>Embryophyta</taxon>
        <taxon>Tracheophyta</taxon>
        <taxon>Spermatophyta</taxon>
        <taxon>Magnoliopsida</taxon>
        <taxon>Liliopsida</taxon>
        <taxon>Poales</taxon>
        <taxon>Poaceae</taxon>
        <taxon>PACMAD clade</taxon>
        <taxon>Panicoideae</taxon>
        <taxon>Andropogonodae</taxon>
        <taxon>Andropogoneae</taxon>
        <taxon>Tripsacinae</taxon>
        <taxon>Zea</taxon>
    </lineage>
</organism>
<sequence length="260" mass="28362">MKKCPESKRMVRLLELKHFRTQYAMVLVQLRDSNDQVASALLSLRQRNTYHGNQLPSYPISMENGGTITGAPDPYNRFGYINPESGSQVMEVIETSRCKAKMMVDVAVQAMCKVREGENAFAKIGEALDDLDSRGTGSGSSILGIRRIPPDSGKANTSFQDNGTPAPAAINSSGPRLPNGYDSEAQVPTDLISSCVATILMIQNCTEKQYHPAEVAHILDSALSRLQPCSSQNIPIFREIEMCMGIIKNQMLALIPTPSG</sequence>
<proteinExistence type="predicted"/>
<feature type="compositionally biased region" description="Polar residues" evidence="1">
    <location>
        <begin position="154"/>
        <end position="163"/>
    </location>
</feature>
<dbReference type="AlphaFoldDB" id="A0A1D6MI73"/>
<evidence type="ECO:0000313" key="2">
    <source>
        <dbReference type="EMBL" id="ONM29134.1"/>
    </source>
</evidence>
<dbReference type="GO" id="GO:0006351">
    <property type="term" value="P:DNA-templated transcription"/>
    <property type="evidence" value="ECO:0007669"/>
    <property type="project" value="InterPro"/>
</dbReference>
<evidence type="ECO:0000256" key="1">
    <source>
        <dbReference type="SAM" id="MobiDB-lite"/>
    </source>
</evidence>
<dbReference type="EMBL" id="CM007649">
    <property type="protein sequence ID" value="ONM29134.1"/>
    <property type="molecule type" value="Genomic_DNA"/>
</dbReference>
<dbReference type="GO" id="GO:0017053">
    <property type="term" value="C:transcription repressor complex"/>
    <property type="evidence" value="ECO:0007669"/>
    <property type="project" value="InterPro"/>
</dbReference>
<name>A0A1D6MI73_MAIZE</name>
<dbReference type="InterPro" id="IPR010561">
    <property type="entry name" value="LIN-9/ALY1"/>
</dbReference>
<feature type="region of interest" description="Disordered" evidence="1">
    <location>
        <begin position="134"/>
        <end position="183"/>
    </location>
</feature>
<reference evidence="2" key="1">
    <citation type="submission" date="2015-12" db="EMBL/GenBank/DDBJ databases">
        <title>Update maize B73 reference genome by single molecule sequencing technologies.</title>
        <authorList>
            <consortium name="Maize Genome Sequencing Project"/>
            <person name="Ware D."/>
        </authorList>
    </citation>
    <scope>NUCLEOTIDE SEQUENCE [LARGE SCALE GENOMIC DNA]</scope>
    <source>
        <tissue evidence="2">Seedling</tissue>
    </source>
</reference>
<accession>A0A1D6MI73</accession>
<dbReference type="ExpressionAtlas" id="A0A1D6MI73">
    <property type="expression patterns" value="baseline and differential"/>
</dbReference>
<dbReference type="PANTHER" id="PTHR21689">
    <property type="entry name" value="LIN-9"/>
    <property type="match status" value="1"/>
</dbReference>
<protein>
    <submittedName>
        <fullName evidence="2">Protein ALWAYS EARLY 3</fullName>
    </submittedName>
</protein>